<dbReference type="GO" id="GO:0046872">
    <property type="term" value="F:metal ion binding"/>
    <property type="evidence" value="ECO:0007669"/>
    <property type="project" value="UniProtKB-KW"/>
</dbReference>
<comment type="similarity">
    <text evidence="1">Belongs to the RNase H family.</text>
</comment>
<dbReference type="PROSITE" id="PS50879">
    <property type="entry name" value="RNASE_H_1"/>
    <property type="match status" value="1"/>
</dbReference>
<feature type="region of interest" description="Disordered" evidence="3">
    <location>
        <begin position="50"/>
        <end position="75"/>
    </location>
</feature>
<feature type="region of interest" description="Disordered" evidence="3">
    <location>
        <begin position="137"/>
        <end position="164"/>
    </location>
</feature>
<comment type="caution">
    <text evidence="5">The sequence shown here is derived from an EMBL/GenBank/DDBJ whole genome shotgun (WGS) entry which is preliminary data.</text>
</comment>
<feature type="binding site" evidence="2">
    <location>
        <position position="275"/>
    </location>
    <ligand>
        <name>Mg(2+)</name>
        <dbReference type="ChEBI" id="CHEBI:18420"/>
        <label>1</label>
    </ligand>
</feature>
<dbReference type="Gene3D" id="3.30.420.10">
    <property type="entry name" value="Ribonuclease H-like superfamily/Ribonuclease H"/>
    <property type="match status" value="1"/>
</dbReference>
<feature type="binding site" evidence="2">
    <location>
        <position position="161"/>
    </location>
    <ligand>
        <name>Mg(2+)</name>
        <dbReference type="ChEBI" id="CHEBI:18420"/>
        <label>1</label>
    </ligand>
</feature>
<keyword evidence="1" id="KW-0540">Nuclease</keyword>
<proteinExistence type="inferred from homology"/>
<evidence type="ECO:0000256" key="3">
    <source>
        <dbReference type="SAM" id="MobiDB-lite"/>
    </source>
</evidence>
<evidence type="ECO:0000313" key="6">
    <source>
        <dbReference type="Proteomes" id="UP000664417"/>
    </source>
</evidence>
<reference evidence="5" key="1">
    <citation type="submission" date="2021-03" db="EMBL/GenBank/DDBJ databases">
        <authorList>
            <person name="Wang G."/>
        </authorList>
    </citation>
    <scope>NUCLEOTIDE SEQUENCE</scope>
    <source>
        <strain evidence="5">KCTC 12899</strain>
    </source>
</reference>
<comment type="subcellular location">
    <subcellularLocation>
        <location evidence="1">Cytoplasm</location>
    </subcellularLocation>
</comment>
<dbReference type="AlphaFoldDB" id="A0A8J7QES1"/>
<name>A0A8J7QES1_9BACT</name>
<comment type="catalytic activity">
    <reaction evidence="1">
        <text>Endonucleolytic cleavage to 5'-phosphomonoester.</text>
        <dbReference type="EC" id="3.1.26.4"/>
    </reaction>
</comment>
<dbReference type="PIRSF" id="PIRSF037839">
    <property type="entry name" value="Ribonuclease_H"/>
    <property type="match status" value="1"/>
</dbReference>
<comment type="cofactor">
    <cofactor evidence="2">
        <name>Mn(2+)</name>
        <dbReference type="ChEBI" id="CHEBI:29035"/>
    </cofactor>
    <cofactor evidence="2">
        <name>Mg(2+)</name>
        <dbReference type="ChEBI" id="CHEBI:18420"/>
    </cofactor>
    <text evidence="2">Binds 2 metal ions per subunit. Manganese or magnesium.</text>
</comment>
<dbReference type="InterPro" id="IPR036397">
    <property type="entry name" value="RNaseH_sf"/>
</dbReference>
<dbReference type="InterPro" id="IPR017290">
    <property type="entry name" value="RNase_H_bac"/>
</dbReference>
<feature type="binding site" evidence="2">
    <location>
        <position position="219"/>
    </location>
    <ligand>
        <name>Mg(2+)</name>
        <dbReference type="ChEBI" id="CHEBI:18420"/>
        <label>2</label>
    </ligand>
</feature>
<feature type="domain" description="RNase H type-1" evidence="4">
    <location>
        <begin position="152"/>
        <end position="280"/>
    </location>
</feature>
<dbReference type="GO" id="GO:0005737">
    <property type="term" value="C:cytoplasm"/>
    <property type="evidence" value="ECO:0007669"/>
    <property type="project" value="UniProtKB-SubCell"/>
</dbReference>
<accession>A0A8J7QES1</accession>
<dbReference type="InterPro" id="IPR002156">
    <property type="entry name" value="RNaseH_domain"/>
</dbReference>
<evidence type="ECO:0000256" key="2">
    <source>
        <dbReference type="PIRSR" id="PIRSR037839-1"/>
    </source>
</evidence>
<keyword evidence="2" id="KW-0464">Manganese</keyword>
<dbReference type="EC" id="3.1.26.4" evidence="1"/>
<dbReference type="RefSeq" id="WP_207856852.1">
    <property type="nucleotide sequence ID" value="NZ_JAFREP010000003.1"/>
</dbReference>
<keyword evidence="1" id="KW-0378">Hydrolase</keyword>
<dbReference type="GO" id="GO:0003676">
    <property type="term" value="F:nucleic acid binding"/>
    <property type="evidence" value="ECO:0007669"/>
    <property type="project" value="UniProtKB-UniRule"/>
</dbReference>
<organism evidence="5 6">
    <name type="scientific">Acanthopleuribacter pedis</name>
    <dbReference type="NCBI Taxonomy" id="442870"/>
    <lineage>
        <taxon>Bacteria</taxon>
        <taxon>Pseudomonadati</taxon>
        <taxon>Acidobacteriota</taxon>
        <taxon>Holophagae</taxon>
        <taxon>Acanthopleuribacterales</taxon>
        <taxon>Acanthopleuribacteraceae</taxon>
        <taxon>Acanthopleuribacter</taxon>
    </lineage>
</organism>
<dbReference type="Proteomes" id="UP000664417">
    <property type="component" value="Unassembled WGS sequence"/>
</dbReference>
<feature type="binding site" evidence="2">
    <location>
        <position position="197"/>
    </location>
    <ligand>
        <name>Mg(2+)</name>
        <dbReference type="ChEBI" id="CHEBI:18420"/>
        <label>2</label>
    </ligand>
</feature>
<comment type="function">
    <text evidence="1">Endonuclease that specifically degrades the RNA of RNA-DNA hybrids.</text>
</comment>
<dbReference type="InterPro" id="IPR012337">
    <property type="entry name" value="RNaseH-like_sf"/>
</dbReference>
<keyword evidence="1 2" id="KW-0479">Metal-binding</keyword>
<evidence type="ECO:0000313" key="5">
    <source>
        <dbReference type="EMBL" id="MBO1317558.1"/>
    </source>
</evidence>
<keyword evidence="1" id="KW-0255">Endonuclease</keyword>
<dbReference type="GO" id="GO:0004523">
    <property type="term" value="F:RNA-DNA hybrid ribonuclease activity"/>
    <property type="evidence" value="ECO:0007669"/>
    <property type="project" value="UniProtKB-UniRule"/>
</dbReference>
<dbReference type="SUPFAM" id="SSF53098">
    <property type="entry name" value="Ribonuclease H-like"/>
    <property type="match status" value="1"/>
</dbReference>
<gene>
    <name evidence="5" type="ORF">J3U88_03730</name>
</gene>
<evidence type="ECO:0000256" key="1">
    <source>
        <dbReference type="PIRNR" id="PIRNR037839"/>
    </source>
</evidence>
<keyword evidence="1 2" id="KW-0460">Magnesium</keyword>
<protein>
    <recommendedName>
        <fullName evidence="1">Ribonuclease H</fullName>
        <ecNumber evidence="1">3.1.26.4</ecNumber>
    </recommendedName>
</protein>
<evidence type="ECO:0000259" key="4">
    <source>
        <dbReference type="PROSITE" id="PS50879"/>
    </source>
</evidence>
<dbReference type="EMBL" id="JAFREP010000003">
    <property type="protein sequence ID" value="MBO1317558.1"/>
    <property type="molecule type" value="Genomic_DNA"/>
</dbReference>
<keyword evidence="1" id="KW-0963">Cytoplasm</keyword>
<sequence length="280" mass="30823">MAKKKNNVYLVETAPGQMKKFTNWPDCQAFVKGKPYRFAGGVDEAEARAKISGGAPAKQAKSSKGGWSGGGKATSDKPKNNYYLVEIEPDQYKTFTRWSDCQSFLKGKKLPYAGGVTEEEAKAKIERTRDMQLKYRDREPQGGGKKGAAVGSRPSEGICSDAGTHGNPGPCEYQVCDLKGKRLAYKHLGVHTNNYAELAGIEAMIEVAVTRGETILWTDSQIAMGWIKSGRLGPTVKEPEAIMVFVRSIQALLKKHPNLELKKWHTKQWGEIPADFGRKG</sequence>
<keyword evidence="6" id="KW-1185">Reference proteome</keyword>